<feature type="region of interest" description="Disordered" evidence="2">
    <location>
        <begin position="670"/>
        <end position="877"/>
    </location>
</feature>
<keyword evidence="4" id="KW-1185">Reference proteome</keyword>
<feature type="region of interest" description="Disordered" evidence="2">
    <location>
        <begin position="1"/>
        <end position="124"/>
    </location>
</feature>
<feature type="compositionally biased region" description="Polar residues" evidence="2">
    <location>
        <begin position="708"/>
        <end position="731"/>
    </location>
</feature>
<dbReference type="Proteomes" id="UP000078397">
    <property type="component" value="Unassembled WGS sequence"/>
</dbReference>
<feature type="region of interest" description="Disordered" evidence="2">
    <location>
        <begin position="550"/>
        <end position="616"/>
    </location>
</feature>
<name>A0A179G7I0_METCM</name>
<feature type="compositionally biased region" description="Basic and acidic residues" evidence="2">
    <location>
        <begin position="744"/>
        <end position="765"/>
    </location>
</feature>
<dbReference type="AlphaFoldDB" id="A0A179G7I0"/>
<dbReference type="GeneID" id="28845222"/>
<proteinExistence type="predicted"/>
<feature type="coiled-coil region" evidence="1">
    <location>
        <begin position="166"/>
        <end position="214"/>
    </location>
</feature>
<feature type="compositionally biased region" description="Polar residues" evidence="2">
    <location>
        <begin position="94"/>
        <end position="106"/>
    </location>
</feature>
<feature type="compositionally biased region" description="Acidic residues" evidence="2">
    <location>
        <begin position="64"/>
        <end position="84"/>
    </location>
</feature>
<comment type="caution">
    <text evidence="3">The sequence shown here is derived from an EMBL/GenBank/DDBJ whole genome shotgun (WGS) entry which is preliminary data.</text>
</comment>
<gene>
    <name evidence="3" type="ORF">VFPPC_01391</name>
</gene>
<feature type="compositionally biased region" description="Low complexity" evidence="2">
    <location>
        <begin position="817"/>
        <end position="836"/>
    </location>
</feature>
<feature type="compositionally biased region" description="Polar residues" evidence="2">
    <location>
        <begin position="777"/>
        <end position="812"/>
    </location>
</feature>
<sequence length="877" mass="96999">MPFQPYDSDSDSDYDMEIHDLTAYTDDDVINYTSNPTMSFEGLDQIVQPSDNGITAGPAADQTDQNEEVDDANNADSGPSDEIDVDNRSDDDASQNSTNSSSTVDSYMSDDPTVEPGEANDEWEDIDETSSDAGILDQGSSDRCLTWCRTTIKGLHVKSQYRKAKLIQAEQLLLEYQDRLSASRAEAAHGRNLIRDLEAQIDVLKNGLRRTEISWPKHLVSFLRGDMASLPLELRTYEGIYKLSCRESNILPHPQNVLPGLNMREFDPVLDCPVEPIPLTAKFRRMPTLVTQFKILECMLCFYGQQVHVLSRLDPFEEPSLDTGVLGDDPENPQLLHRFHVGDAPVSLTYARSPAELLTPLLVCKNWLFWGVHLFYGQNTFAFSSRNRISSRRTQPLMWFKQTIRLKTMDVYLQESSERYMRRQYEPEGVIRYLKKNTINQPNYRMFRALRTLQGLDNVLCLRGVQSIAFWDHTKWLRGGHKCRVRDKSFVLDVSRAVQKRKSHAEFEQSRLRSLQELLPDFKPNDDVWWAMACGLDELGTELDMIDRDEDDLDLNDNSGSDVDASSSSSSSSGSDQGSDSDSGSGSDDDDDDNGGQEFERGSGGLPVSSHNQVSTPRSLVSLNLGARTELIDLTFEDDGLSFDDTDSSSEENKTITSNISNFVDLTIHDQDSLGDGNGPMVSGSSQTVQDHASPKSEPVSVEDEITSPGSEPTTSRTEEAGNNSEGSLFVSNDADVVELTEDIPNRGRESRSPREAIRAIEAHVRTTPASEASAGRNPQTESSLFLSPTQYGDIVPSTSTGPRTEISSISSLMRRGQAGDSAGAADSGSSESGQSKRSYAESCDLNTEDGSRKRARSEQSPSEGSSRGSACNPIEL</sequence>
<evidence type="ECO:0000256" key="2">
    <source>
        <dbReference type="SAM" id="MobiDB-lite"/>
    </source>
</evidence>
<dbReference type="STRING" id="1380566.A0A179G7I0"/>
<protein>
    <submittedName>
        <fullName evidence="3">Uncharacterized protein</fullName>
    </submittedName>
</protein>
<dbReference type="OrthoDB" id="4961463at2759"/>
<dbReference type="EMBL" id="LSBJ02000001">
    <property type="protein sequence ID" value="OAQ73745.1"/>
    <property type="molecule type" value="Genomic_DNA"/>
</dbReference>
<feature type="compositionally biased region" description="Low complexity" evidence="2">
    <location>
        <begin position="556"/>
        <end position="586"/>
    </location>
</feature>
<evidence type="ECO:0000313" key="4">
    <source>
        <dbReference type="Proteomes" id="UP000078397"/>
    </source>
</evidence>
<dbReference type="RefSeq" id="XP_018149828.1">
    <property type="nucleotide sequence ID" value="XM_018281228.1"/>
</dbReference>
<evidence type="ECO:0000313" key="3">
    <source>
        <dbReference type="EMBL" id="OAQ73745.1"/>
    </source>
</evidence>
<keyword evidence="1" id="KW-0175">Coiled coil</keyword>
<feature type="compositionally biased region" description="Polar residues" evidence="2">
    <location>
        <begin position="859"/>
        <end position="870"/>
    </location>
</feature>
<organism evidence="3 4">
    <name type="scientific">Pochonia chlamydosporia 170</name>
    <dbReference type="NCBI Taxonomy" id="1380566"/>
    <lineage>
        <taxon>Eukaryota</taxon>
        <taxon>Fungi</taxon>
        <taxon>Dikarya</taxon>
        <taxon>Ascomycota</taxon>
        <taxon>Pezizomycotina</taxon>
        <taxon>Sordariomycetes</taxon>
        <taxon>Hypocreomycetidae</taxon>
        <taxon>Hypocreales</taxon>
        <taxon>Clavicipitaceae</taxon>
        <taxon>Pochonia</taxon>
    </lineage>
</organism>
<dbReference type="KEGG" id="pchm:VFPPC_01391"/>
<accession>A0A179G7I0</accession>
<reference evidence="3 4" key="1">
    <citation type="journal article" date="2016" name="PLoS Pathog.">
        <title>Biosynthesis of antibiotic leucinostatins in bio-control fungus Purpureocillium lilacinum and their inhibition on phytophthora revealed by genome mining.</title>
        <authorList>
            <person name="Wang G."/>
            <person name="Liu Z."/>
            <person name="Lin R."/>
            <person name="Li E."/>
            <person name="Mao Z."/>
            <person name="Ling J."/>
            <person name="Yang Y."/>
            <person name="Yin W.B."/>
            <person name="Xie B."/>
        </authorList>
    </citation>
    <scope>NUCLEOTIDE SEQUENCE [LARGE SCALE GENOMIC DNA]</scope>
    <source>
        <strain evidence="3">170</strain>
    </source>
</reference>
<evidence type="ECO:0000256" key="1">
    <source>
        <dbReference type="SAM" id="Coils"/>
    </source>
</evidence>